<gene>
    <name evidence="3" type="ORF">ENK37_10415</name>
</gene>
<protein>
    <recommendedName>
        <fullName evidence="2">Protein export membrane protein SecD/SecF C-terminal domain-containing protein</fullName>
    </recommendedName>
</protein>
<dbReference type="SUPFAM" id="SSF82866">
    <property type="entry name" value="Multidrug efflux transporter AcrB transmembrane domain"/>
    <property type="match status" value="1"/>
</dbReference>
<keyword evidence="1" id="KW-1133">Transmembrane helix</keyword>
<dbReference type="Pfam" id="PF02355">
    <property type="entry name" value="SecD_SecF_C"/>
    <property type="match status" value="1"/>
</dbReference>
<dbReference type="Gene3D" id="1.20.1640.10">
    <property type="entry name" value="Multidrug efflux transporter AcrB transmembrane domain"/>
    <property type="match status" value="1"/>
</dbReference>
<keyword evidence="1" id="KW-0812">Transmembrane</keyword>
<sequence length="46" mass="5158">PVLRDFSIALLIGIVVGTFSSIYVVGSLVTWWKMRTRPAPRKKARA</sequence>
<feature type="transmembrane region" description="Helical" evidence="1">
    <location>
        <begin position="6"/>
        <end position="32"/>
    </location>
</feature>
<dbReference type="AlphaFoldDB" id="A0A7C4VM34"/>
<feature type="domain" description="Protein export membrane protein SecD/SecF C-terminal" evidence="2">
    <location>
        <begin position="2"/>
        <end position="34"/>
    </location>
</feature>
<evidence type="ECO:0000256" key="1">
    <source>
        <dbReference type="SAM" id="Phobius"/>
    </source>
</evidence>
<dbReference type="Proteomes" id="UP000885759">
    <property type="component" value="Unassembled WGS sequence"/>
</dbReference>
<evidence type="ECO:0000259" key="2">
    <source>
        <dbReference type="Pfam" id="PF02355"/>
    </source>
</evidence>
<name>A0A7C4VM34_9DEIN</name>
<dbReference type="EMBL" id="DRPZ01000261">
    <property type="protein sequence ID" value="HGY10442.1"/>
    <property type="molecule type" value="Genomic_DNA"/>
</dbReference>
<reference evidence="3" key="1">
    <citation type="journal article" date="2020" name="mSystems">
        <title>Genome- and Community-Level Interaction Insights into Carbon Utilization and Element Cycling Functions of Hydrothermarchaeota in Hydrothermal Sediment.</title>
        <authorList>
            <person name="Zhou Z."/>
            <person name="Liu Y."/>
            <person name="Xu W."/>
            <person name="Pan J."/>
            <person name="Luo Z.H."/>
            <person name="Li M."/>
        </authorList>
    </citation>
    <scope>NUCLEOTIDE SEQUENCE [LARGE SCALE GENOMIC DNA]</scope>
    <source>
        <strain evidence="3">HyVt-570</strain>
    </source>
</reference>
<accession>A0A7C4VM34</accession>
<dbReference type="InterPro" id="IPR048634">
    <property type="entry name" value="SecD_SecF_C"/>
</dbReference>
<comment type="caution">
    <text evidence="3">The sequence shown here is derived from an EMBL/GenBank/DDBJ whole genome shotgun (WGS) entry which is preliminary data.</text>
</comment>
<proteinExistence type="predicted"/>
<keyword evidence="1" id="KW-0472">Membrane</keyword>
<evidence type="ECO:0000313" key="3">
    <source>
        <dbReference type="EMBL" id="HGY10442.1"/>
    </source>
</evidence>
<feature type="non-terminal residue" evidence="3">
    <location>
        <position position="1"/>
    </location>
</feature>
<organism evidence="3">
    <name type="scientific">Oceanithermus profundus</name>
    <dbReference type="NCBI Taxonomy" id="187137"/>
    <lineage>
        <taxon>Bacteria</taxon>
        <taxon>Thermotogati</taxon>
        <taxon>Deinococcota</taxon>
        <taxon>Deinococci</taxon>
        <taxon>Thermales</taxon>
        <taxon>Thermaceae</taxon>
        <taxon>Oceanithermus</taxon>
    </lineage>
</organism>